<protein>
    <submittedName>
        <fullName evidence="1">Uncharacterized protein</fullName>
    </submittedName>
</protein>
<dbReference type="AlphaFoldDB" id="A0A0A8ZS92"/>
<sequence length="44" mass="4469">MSAPASPQCTLALAHTGTLCPVQLCCAEQDSTLSPSTPSTHQPS</sequence>
<organism evidence="1">
    <name type="scientific">Arundo donax</name>
    <name type="common">Giant reed</name>
    <name type="synonym">Donax arundinaceus</name>
    <dbReference type="NCBI Taxonomy" id="35708"/>
    <lineage>
        <taxon>Eukaryota</taxon>
        <taxon>Viridiplantae</taxon>
        <taxon>Streptophyta</taxon>
        <taxon>Embryophyta</taxon>
        <taxon>Tracheophyta</taxon>
        <taxon>Spermatophyta</taxon>
        <taxon>Magnoliopsida</taxon>
        <taxon>Liliopsida</taxon>
        <taxon>Poales</taxon>
        <taxon>Poaceae</taxon>
        <taxon>PACMAD clade</taxon>
        <taxon>Arundinoideae</taxon>
        <taxon>Arundineae</taxon>
        <taxon>Arundo</taxon>
    </lineage>
</organism>
<evidence type="ECO:0000313" key="1">
    <source>
        <dbReference type="EMBL" id="JAD41651.1"/>
    </source>
</evidence>
<dbReference type="EMBL" id="GBRH01256244">
    <property type="protein sequence ID" value="JAD41651.1"/>
    <property type="molecule type" value="Transcribed_RNA"/>
</dbReference>
<reference evidence="1" key="1">
    <citation type="submission" date="2014-09" db="EMBL/GenBank/DDBJ databases">
        <authorList>
            <person name="Magalhaes I.L.F."/>
            <person name="Oliveira U."/>
            <person name="Santos F.R."/>
            <person name="Vidigal T.H.D.A."/>
            <person name="Brescovit A.D."/>
            <person name="Santos A.J."/>
        </authorList>
    </citation>
    <scope>NUCLEOTIDE SEQUENCE</scope>
    <source>
        <tissue evidence="1">Shoot tissue taken approximately 20 cm above the soil surface</tissue>
    </source>
</reference>
<name>A0A0A8ZS92_ARUDO</name>
<proteinExistence type="predicted"/>
<reference evidence="1" key="2">
    <citation type="journal article" date="2015" name="Data Brief">
        <title>Shoot transcriptome of the giant reed, Arundo donax.</title>
        <authorList>
            <person name="Barrero R.A."/>
            <person name="Guerrero F.D."/>
            <person name="Moolhuijzen P."/>
            <person name="Goolsby J.A."/>
            <person name="Tidwell J."/>
            <person name="Bellgard S.E."/>
            <person name="Bellgard M.I."/>
        </authorList>
    </citation>
    <scope>NUCLEOTIDE SEQUENCE</scope>
    <source>
        <tissue evidence="1">Shoot tissue taken approximately 20 cm above the soil surface</tissue>
    </source>
</reference>
<accession>A0A0A8ZS92</accession>